<evidence type="ECO:0000256" key="2">
    <source>
        <dbReference type="ARBA" id="ARBA00022692"/>
    </source>
</evidence>
<dbReference type="AlphaFoldDB" id="W6TEC3"/>
<keyword evidence="4 5" id="KW-0472">Membrane</keyword>
<dbReference type="PRINTS" id="PR01036">
    <property type="entry name" value="TCRTETB"/>
</dbReference>
<keyword evidence="8" id="KW-1185">Reference proteome</keyword>
<proteinExistence type="predicted"/>
<evidence type="ECO:0000256" key="5">
    <source>
        <dbReference type="SAM" id="Phobius"/>
    </source>
</evidence>
<evidence type="ECO:0000313" key="8">
    <source>
        <dbReference type="Proteomes" id="UP000019112"/>
    </source>
</evidence>
<feature type="domain" description="Major facilitator superfamily (MFS) profile" evidence="6">
    <location>
        <begin position="8"/>
        <end position="159"/>
    </location>
</feature>
<evidence type="ECO:0000256" key="3">
    <source>
        <dbReference type="ARBA" id="ARBA00022989"/>
    </source>
</evidence>
<dbReference type="RefSeq" id="WP_021827772.1">
    <property type="nucleotide sequence ID" value="NZ_AWTR02000070.1"/>
</dbReference>
<organism evidence="7 8">
    <name type="scientific">Holospora obtusa F1</name>
    <dbReference type="NCBI Taxonomy" id="1399147"/>
    <lineage>
        <taxon>Bacteria</taxon>
        <taxon>Pseudomonadati</taxon>
        <taxon>Pseudomonadota</taxon>
        <taxon>Alphaproteobacteria</taxon>
        <taxon>Holosporales</taxon>
        <taxon>Holosporaceae</taxon>
        <taxon>Holospora</taxon>
    </lineage>
</organism>
<evidence type="ECO:0000256" key="1">
    <source>
        <dbReference type="ARBA" id="ARBA00004141"/>
    </source>
</evidence>
<protein>
    <submittedName>
        <fullName evidence="7">Transporter</fullName>
    </submittedName>
</protein>
<dbReference type="Proteomes" id="UP000019112">
    <property type="component" value="Unassembled WGS sequence"/>
</dbReference>
<dbReference type="PANTHER" id="PTHR23502">
    <property type="entry name" value="MAJOR FACILITATOR SUPERFAMILY"/>
    <property type="match status" value="1"/>
</dbReference>
<dbReference type="OrthoDB" id="9800416at2"/>
<dbReference type="Gene3D" id="1.20.1720.10">
    <property type="entry name" value="Multidrug resistance protein D"/>
    <property type="match status" value="1"/>
</dbReference>
<gene>
    <name evidence="7" type="ORF">P618_200805</name>
</gene>
<reference evidence="7 8" key="1">
    <citation type="journal article" date="2014" name="FEMS Microbiol. Lett.">
        <title>Draft genome sequences of three Holospora species (Holospora obtusa, Holospora undulata, and Holospora elegans), endonuclear symbiotic bacteria of the ciliate Paramecium caudatum.</title>
        <authorList>
            <person name="Dohra H."/>
            <person name="Tanaka K."/>
            <person name="Suzuki T."/>
            <person name="Fujishima M."/>
            <person name="Suzuki H."/>
        </authorList>
    </citation>
    <scope>NUCLEOTIDE SEQUENCE [LARGE SCALE GENOMIC DNA]</scope>
    <source>
        <strain evidence="7 8">F1</strain>
    </source>
</reference>
<dbReference type="GO" id="GO:0022857">
    <property type="term" value="F:transmembrane transporter activity"/>
    <property type="evidence" value="ECO:0007669"/>
    <property type="project" value="InterPro"/>
</dbReference>
<dbReference type="EMBL" id="AWTR02000070">
    <property type="protein sequence ID" value="ETZ07034.1"/>
    <property type="molecule type" value="Genomic_DNA"/>
</dbReference>
<evidence type="ECO:0000256" key="4">
    <source>
        <dbReference type="ARBA" id="ARBA00023136"/>
    </source>
</evidence>
<comment type="caution">
    <text evidence="7">The sequence shown here is derived from an EMBL/GenBank/DDBJ whole genome shotgun (WGS) entry which is preliminary data.</text>
</comment>
<evidence type="ECO:0000259" key="6">
    <source>
        <dbReference type="PROSITE" id="PS50850"/>
    </source>
</evidence>
<dbReference type="InterPro" id="IPR036259">
    <property type="entry name" value="MFS_trans_sf"/>
</dbReference>
<feature type="transmembrane region" description="Helical" evidence="5">
    <location>
        <begin position="74"/>
        <end position="93"/>
    </location>
</feature>
<keyword evidence="2 5" id="KW-0812">Transmembrane</keyword>
<dbReference type="SUPFAM" id="SSF103473">
    <property type="entry name" value="MFS general substrate transporter"/>
    <property type="match status" value="1"/>
</dbReference>
<dbReference type="eggNOG" id="COG2814">
    <property type="taxonomic scope" value="Bacteria"/>
</dbReference>
<sequence length="159" mass="16953">MTHVLLPEIWLIVLIVGLPQLSETVYTPSLPDIAHALRTSEAMVEYTLTIYLFGFALGTLFWGKISDKLGRKPCVIAGLLVFIVGCIGCYFSNSIEMLMISRGVQAFGGSIGSVLGQAICRDAFHGPALGRVYSATGSALALFPALGPLFGELIAEIFG</sequence>
<feature type="transmembrane region" description="Helical" evidence="5">
    <location>
        <begin position="43"/>
        <end position="62"/>
    </location>
</feature>
<dbReference type="InterPro" id="IPR011701">
    <property type="entry name" value="MFS"/>
</dbReference>
<evidence type="ECO:0000313" key="7">
    <source>
        <dbReference type="EMBL" id="ETZ07034.1"/>
    </source>
</evidence>
<dbReference type="GO" id="GO:0005886">
    <property type="term" value="C:plasma membrane"/>
    <property type="evidence" value="ECO:0007669"/>
    <property type="project" value="TreeGrafter"/>
</dbReference>
<accession>W6TEC3</accession>
<dbReference type="STRING" id="1399147.P618_200805"/>
<dbReference type="PROSITE" id="PS50850">
    <property type="entry name" value="MFS"/>
    <property type="match status" value="1"/>
</dbReference>
<dbReference type="InterPro" id="IPR020846">
    <property type="entry name" value="MFS_dom"/>
</dbReference>
<name>W6TEC3_HOLOB</name>
<dbReference type="Pfam" id="PF07690">
    <property type="entry name" value="MFS_1"/>
    <property type="match status" value="1"/>
</dbReference>
<dbReference type="PANTHER" id="PTHR23502:SF137">
    <property type="entry name" value="MAJOR FACILITATOR SUPERFAMILY (MFS) TRANSPORTER-RELATED"/>
    <property type="match status" value="1"/>
</dbReference>
<comment type="subcellular location">
    <subcellularLocation>
        <location evidence="1">Membrane</location>
        <topology evidence="1">Multi-pass membrane protein</topology>
    </subcellularLocation>
</comment>
<keyword evidence="3 5" id="KW-1133">Transmembrane helix</keyword>